<dbReference type="GO" id="GO:0003824">
    <property type="term" value="F:catalytic activity"/>
    <property type="evidence" value="ECO:0007669"/>
    <property type="project" value="UniProtKB-ARBA"/>
</dbReference>
<dbReference type="Gene3D" id="1.10.510.40">
    <property type="match status" value="1"/>
</dbReference>
<name>A0A175RS10_9HYPH</name>
<keyword evidence="3" id="KW-1185">Reference proteome</keyword>
<accession>A0A175RS10</accession>
<evidence type="ECO:0000259" key="1">
    <source>
        <dbReference type="Pfam" id="PF06276"/>
    </source>
</evidence>
<dbReference type="EMBL" id="LDQA01000019">
    <property type="protein sequence ID" value="KTR06267.1"/>
    <property type="molecule type" value="Genomic_DNA"/>
</dbReference>
<feature type="domain" description="Aerobactin siderophore biosynthesis IucA/IucC-like C-terminal" evidence="1">
    <location>
        <begin position="71"/>
        <end position="170"/>
    </location>
</feature>
<sequence>MEEVDETRYLLEFAARFPLRWFAVSPDLRRESHALGRGETGLPLAALLHQGADGVPVAEALAARSGRPLAQWIERFLEVLITPVLHLLVRLGLGFSAHGQNATIIVQDGWPVRLALRDFIDDVNVCDLDFPETQSLPKDVADVLLRLPPDYMRHFVHTTLFVCVLRFISTFCPSARAFPKPRSGARPGASWIATPSGSRNWRSAWRCA</sequence>
<dbReference type="Proteomes" id="UP000078529">
    <property type="component" value="Unassembled WGS sequence"/>
</dbReference>
<organism evidence="2 3">
    <name type="scientific">Aureimonas ureilytica</name>
    <dbReference type="NCBI Taxonomy" id="401562"/>
    <lineage>
        <taxon>Bacteria</taxon>
        <taxon>Pseudomonadati</taxon>
        <taxon>Pseudomonadota</taxon>
        <taxon>Alphaproteobacteria</taxon>
        <taxon>Hyphomicrobiales</taxon>
        <taxon>Aurantimonadaceae</taxon>
        <taxon>Aureimonas</taxon>
    </lineage>
</organism>
<dbReference type="InterPro" id="IPR022770">
    <property type="entry name" value="IucA/IucC-like_C"/>
</dbReference>
<dbReference type="Pfam" id="PF06276">
    <property type="entry name" value="FhuF"/>
    <property type="match status" value="1"/>
</dbReference>
<gene>
    <name evidence="2" type="ORF">NS365_07520</name>
</gene>
<reference evidence="2 3" key="1">
    <citation type="journal article" date="2016" name="Front. Microbiol.">
        <title>Genomic Resource of Rice Seed Associated Bacteria.</title>
        <authorList>
            <person name="Midha S."/>
            <person name="Bansal K."/>
            <person name="Sharma S."/>
            <person name="Kumar N."/>
            <person name="Patil P.P."/>
            <person name="Chaudhry V."/>
            <person name="Patil P.B."/>
        </authorList>
    </citation>
    <scope>NUCLEOTIDE SEQUENCE [LARGE SCALE GENOMIC DNA]</scope>
    <source>
        <strain evidence="2 3">NS365</strain>
    </source>
</reference>
<dbReference type="PANTHER" id="PTHR34384">
    <property type="entry name" value="L-2,3-DIAMINOPROPANOATE--CITRATE LIGASE"/>
    <property type="match status" value="1"/>
</dbReference>
<dbReference type="PATRIC" id="fig|401562.4.peg.1234"/>
<dbReference type="PANTHER" id="PTHR34384:SF6">
    <property type="entry name" value="STAPHYLOFERRIN B SYNTHASE"/>
    <property type="match status" value="1"/>
</dbReference>
<comment type="caution">
    <text evidence="2">The sequence shown here is derived from an EMBL/GenBank/DDBJ whole genome shotgun (WGS) entry which is preliminary data.</text>
</comment>
<dbReference type="AlphaFoldDB" id="A0A175RS10"/>
<evidence type="ECO:0000313" key="2">
    <source>
        <dbReference type="EMBL" id="KTR06267.1"/>
    </source>
</evidence>
<protein>
    <recommendedName>
        <fullName evidence="1">Aerobactin siderophore biosynthesis IucA/IucC-like C-terminal domain-containing protein</fullName>
    </recommendedName>
</protein>
<proteinExistence type="predicted"/>
<dbReference type="InterPro" id="IPR037455">
    <property type="entry name" value="LucA/IucC-like"/>
</dbReference>
<evidence type="ECO:0000313" key="3">
    <source>
        <dbReference type="Proteomes" id="UP000078529"/>
    </source>
</evidence>
<dbReference type="GO" id="GO:0019290">
    <property type="term" value="P:siderophore biosynthetic process"/>
    <property type="evidence" value="ECO:0007669"/>
    <property type="project" value="InterPro"/>
</dbReference>